<organism evidence="3 4">
    <name type="scientific">Aliidiomarina iranensis</name>
    <dbReference type="NCBI Taxonomy" id="1434071"/>
    <lineage>
        <taxon>Bacteria</taxon>
        <taxon>Pseudomonadati</taxon>
        <taxon>Pseudomonadota</taxon>
        <taxon>Gammaproteobacteria</taxon>
        <taxon>Alteromonadales</taxon>
        <taxon>Idiomarinaceae</taxon>
        <taxon>Aliidiomarina</taxon>
    </lineage>
</organism>
<dbReference type="CDD" id="cd11599">
    <property type="entry name" value="HDAC_classII_2"/>
    <property type="match status" value="1"/>
</dbReference>
<dbReference type="PANTHER" id="PTHR10625:SF10">
    <property type="entry name" value="HISTONE DEACETYLASE HDAC1"/>
    <property type="match status" value="1"/>
</dbReference>
<dbReference type="PRINTS" id="PR01270">
    <property type="entry name" value="HDASUPER"/>
</dbReference>
<name>A0A432W2C1_9GAMM</name>
<proteinExistence type="inferred from homology"/>
<evidence type="ECO:0000313" key="3">
    <source>
        <dbReference type="EMBL" id="RUO23371.1"/>
    </source>
</evidence>
<sequence length="307" mass="33838">MSITVFSHSSCSLHKVTEVHPECPERLGAVNDQLIRSGMEYVLTQKDATPASKEDLYRAHDVNYVNDVFAKAPKSEDEHIWLDPDTLMSYGSLTAFLHAAGSGINGIDEIMQGENQKAFCAIRPPGHHATHNAAMGFCVFNNIAVAACYAMAKYPVARIAIVDFDVHHGNGTEDIFIQDDRVLFCSSFEHPLYPNTGADTISPHVINIPMPAGSEGFEWQAAVAERWLPAIDAFQPDLILVSAGFDGHMEDDMSQFNLREDDYFWIGKELKNLADNHCQGRILAMLEGGYDMSSLGRSVVAFLKGIS</sequence>
<protein>
    <submittedName>
        <fullName evidence="3">Deacetylase</fullName>
    </submittedName>
</protein>
<accession>A0A432W2C1</accession>
<dbReference type="InterPro" id="IPR000286">
    <property type="entry name" value="HDACs"/>
</dbReference>
<dbReference type="RefSeq" id="WP_126764960.1">
    <property type="nucleotide sequence ID" value="NZ_PIPJ01000001.1"/>
</dbReference>
<dbReference type="SUPFAM" id="SSF52768">
    <property type="entry name" value="Arginase/deacetylase"/>
    <property type="match status" value="1"/>
</dbReference>
<evidence type="ECO:0000256" key="1">
    <source>
        <dbReference type="ARBA" id="ARBA00005947"/>
    </source>
</evidence>
<dbReference type="Proteomes" id="UP000288395">
    <property type="component" value="Unassembled WGS sequence"/>
</dbReference>
<dbReference type="InterPro" id="IPR023696">
    <property type="entry name" value="Ureohydrolase_dom_sf"/>
</dbReference>
<dbReference type="InterPro" id="IPR037138">
    <property type="entry name" value="His_deacetylse_dom_sf"/>
</dbReference>
<evidence type="ECO:0000259" key="2">
    <source>
        <dbReference type="Pfam" id="PF00850"/>
    </source>
</evidence>
<dbReference type="InterPro" id="IPR023801">
    <property type="entry name" value="His_deacetylse_dom"/>
</dbReference>
<dbReference type="GO" id="GO:0040029">
    <property type="term" value="P:epigenetic regulation of gene expression"/>
    <property type="evidence" value="ECO:0007669"/>
    <property type="project" value="TreeGrafter"/>
</dbReference>
<comment type="similarity">
    <text evidence="1">Belongs to the histone deacetylase family.</text>
</comment>
<reference evidence="4" key="1">
    <citation type="journal article" date="2018" name="Front. Microbiol.">
        <title>Genome-Based Analysis Reveals the Taxonomy and Diversity of the Family Idiomarinaceae.</title>
        <authorList>
            <person name="Liu Y."/>
            <person name="Lai Q."/>
            <person name="Shao Z."/>
        </authorList>
    </citation>
    <scope>NUCLEOTIDE SEQUENCE [LARGE SCALE GENOMIC DNA]</scope>
    <source>
        <strain evidence="4">GBPy7</strain>
    </source>
</reference>
<dbReference type="GO" id="GO:0004407">
    <property type="term" value="F:histone deacetylase activity"/>
    <property type="evidence" value="ECO:0007669"/>
    <property type="project" value="TreeGrafter"/>
</dbReference>
<comment type="caution">
    <text evidence="3">The sequence shown here is derived from an EMBL/GenBank/DDBJ whole genome shotgun (WGS) entry which is preliminary data.</text>
</comment>
<keyword evidence="4" id="KW-1185">Reference proteome</keyword>
<dbReference type="Gene3D" id="3.40.800.20">
    <property type="entry name" value="Histone deacetylase domain"/>
    <property type="match status" value="1"/>
</dbReference>
<evidence type="ECO:0000313" key="4">
    <source>
        <dbReference type="Proteomes" id="UP000288395"/>
    </source>
</evidence>
<dbReference type="OrthoDB" id="9808367at2"/>
<dbReference type="PANTHER" id="PTHR10625">
    <property type="entry name" value="HISTONE DEACETYLASE HDAC1-RELATED"/>
    <property type="match status" value="1"/>
</dbReference>
<gene>
    <name evidence="3" type="ORF">CWE08_01600</name>
</gene>
<feature type="domain" description="Histone deacetylase" evidence="2">
    <location>
        <begin position="20"/>
        <end position="304"/>
    </location>
</feature>
<dbReference type="EMBL" id="PIPJ01000001">
    <property type="protein sequence ID" value="RUO23371.1"/>
    <property type="molecule type" value="Genomic_DNA"/>
</dbReference>
<dbReference type="Pfam" id="PF00850">
    <property type="entry name" value="Hist_deacetyl"/>
    <property type="match status" value="1"/>
</dbReference>
<dbReference type="AlphaFoldDB" id="A0A432W2C1"/>